<name>A0A366D329_9NOCA</name>
<evidence type="ECO:0000256" key="1">
    <source>
        <dbReference type="ARBA" id="ARBA00022603"/>
    </source>
</evidence>
<dbReference type="Pfam" id="PF01555">
    <property type="entry name" value="N6_N4_Mtase"/>
    <property type="match status" value="1"/>
</dbReference>
<keyword evidence="2" id="KW-0808">Transferase</keyword>
<evidence type="ECO:0000313" key="6">
    <source>
        <dbReference type="Proteomes" id="UP000252586"/>
    </source>
</evidence>
<dbReference type="GeneID" id="80346288"/>
<dbReference type="PANTHER" id="PTHR14911:SF13">
    <property type="entry name" value="TRNA (GUANINE(6)-N2)-METHYLTRANSFERASE THUMP3"/>
    <property type="match status" value="1"/>
</dbReference>
<dbReference type="STRING" id="1210090.GCA_001613185_04012"/>
<dbReference type="AlphaFoldDB" id="A0A366D329"/>
<comment type="caution">
    <text evidence="5">The sequence shown here is derived from an EMBL/GenBank/DDBJ whole genome shotgun (WGS) entry which is preliminary data.</text>
</comment>
<accession>A0A366D329</accession>
<dbReference type="Proteomes" id="UP000252586">
    <property type="component" value="Unassembled WGS sequence"/>
</dbReference>
<organism evidence="5 6">
    <name type="scientific">Nocardia puris</name>
    <dbReference type="NCBI Taxonomy" id="208602"/>
    <lineage>
        <taxon>Bacteria</taxon>
        <taxon>Bacillati</taxon>
        <taxon>Actinomycetota</taxon>
        <taxon>Actinomycetes</taxon>
        <taxon>Mycobacteriales</taxon>
        <taxon>Nocardiaceae</taxon>
        <taxon>Nocardia</taxon>
    </lineage>
</organism>
<dbReference type="CDD" id="cd02440">
    <property type="entry name" value="AdoMet_MTases"/>
    <property type="match status" value="1"/>
</dbReference>
<dbReference type="Gene3D" id="3.40.50.150">
    <property type="entry name" value="Vaccinia Virus protein VP39"/>
    <property type="match status" value="2"/>
</dbReference>
<dbReference type="RefSeq" id="WP_082393303.1">
    <property type="nucleotide sequence ID" value="NZ_QNRE01000016.1"/>
</dbReference>
<dbReference type="SUPFAM" id="SSF53335">
    <property type="entry name" value="S-adenosyl-L-methionine-dependent methyltransferases"/>
    <property type="match status" value="1"/>
</dbReference>
<reference evidence="5 6" key="1">
    <citation type="submission" date="2018-06" db="EMBL/GenBank/DDBJ databases">
        <title>Genomic Encyclopedia of Type Strains, Phase IV (KMG-IV): sequencing the most valuable type-strain genomes for metagenomic binning, comparative biology and taxonomic classification.</title>
        <authorList>
            <person name="Goeker M."/>
        </authorList>
    </citation>
    <scope>NUCLEOTIDE SEQUENCE [LARGE SCALE GENOMIC DNA]</scope>
    <source>
        <strain evidence="5 6">DSM 44599</strain>
    </source>
</reference>
<gene>
    <name evidence="5" type="ORF">DFR74_11633</name>
</gene>
<evidence type="ECO:0000256" key="2">
    <source>
        <dbReference type="ARBA" id="ARBA00022679"/>
    </source>
</evidence>
<protein>
    <recommendedName>
        <fullName evidence="3">Methyltransferase</fullName>
        <ecNumber evidence="3">2.1.1.-</ecNumber>
    </recommendedName>
</protein>
<keyword evidence="1 5" id="KW-0489">Methyltransferase</keyword>
<dbReference type="GO" id="GO:0008170">
    <property type="term" value="F:N-methyltransferase activity"/>
    <property type="evidence" value="ECO:0007669"/>
    <property type="project" value="InterPro"/>
</dbReference>
<feature type="domain" description="DNA methylase N-4/N-6" evidence="4">
    <location>
        <begin position="15"/>
        <end position="96"/>
    </location>
</feature>
<dbReference type="GO" id="GO:0016423">
    <property type="term" value="F:tRNA (guanine) methyltransferase activity"/>
    <property type="evidence" value="ECO:0007669"/>
    <property type="project" value="TreeGrafter"/>
</dbReference>
<dbReference type="OrthoDB" id="9773060at2"/>
<dbReference type="EMBL" id="QNRE01000016">
    <property type="protein sequence ID" value="RBO84472.1"/>
    <property type="molecule type" value="Genomic_DNA"/>
</dbReference>
<dbReference type="InterPro" id="IPR029063">
    <property type="entry name" value="SAM-dependent_MTases_sf"/>
</dbReference>
<comment type="similarity">
    <text evidence="3">Belongs to the N(4)/N(6)-methyltransferase family.</text>
</comment>
<proteinExistence type="inferred from homology"/>
<dbReference type="PRINTS" id="PR00508">
    <property type="entry name" value="S21N4MTFRASE"/>
</dbReference>
<dbReference type="GO" id="GO:0003677">
    <property type="term" value="F:DNA binding"/>
    <property type="evidence" value="ECO:0007669"/>
    <property type="project" value="InterPro"/>
</dbReference>
<dbReference type="InterPro" id="IPR001091">
    <property type="entry name" value="RM_Methyltransferase"/>
</dbReference>
<evidence type="ECO:0000313" key="5">
    <source>
        <dbReference type="EMBL" id="RBO84472.1"/>
    </source>
</evidence>
<dbReference type="GO" id="GO:0030488">
    <property type="term" value="P:tRNA methylation"/>
    <property type="evidence" value="ECO:0007669"/>
    <property type="project" value="TreeGrafter"/>
</dbReference>
<dbReference type="EC" id="2.1.1.-" evidence="3"/>
<dbReference type="PANTHER" id="PTHR14911">
    <property type="entry name" value="THUMP DOMAIN-CONTAINING"/>
    <property type="match status" value="1"/>
</dbReference>
<evidence type="ECO:0000256" key="3">
    <source>
        <dbReference type="RuleBase" id="RU362026"/>
    </source>
</evidence>
<dbReference type="InterPro" id="IPR002941">
    <property type="entry name" value="DNA_methylase_N4/N6"/>
</dbReference>
<evidence type="ECO:0000259" key="4">
    <source>
        <dbReference type="Pfam" id="PF01555"/>
    </source>
</evidence>
<sequence length="317" mass="34590">MTATHKTENNIAAVSVWPTAQAAPATQRTGRYHPDSVKHPAKMLPAIAAHAIEAYTHPGDLVLDPMCGIGTTLVEALHRGRRAIGVEYETRWADLARTNIDLAYGAGIDLDAAVYQGDARKLPTLLPADLRGQVDLVITSPPYGDSTHGHVRVKPGEGVRKYDHRYGAVLDRGNLANVGIGRLLTGFTRILTGVADYLKPGGHVVITARPWRQHAELIDLPTHITTCGTLAGLTPVERCVALLGRLADDDIIARSSFFQRDFIVKNRRGGLPVHLIAHEDVIVLERRDVPDSLQLKQTHPNRSLVSTAAWVDRKWAA</sequence>
<keyword evidence="6" id="KW-1185">Reference proteome</keyword>